<keyword evidence="4" id="KW-1185">Reference proteome</keyword>
<organism evidence="3 4">
    <name type="scientific">Gimesia chilikensis</name>
    <dbReference type="NCBI Taxonomy" id="2605989"/>
    <lineage>
        <taxon>Bacteria</taxon>
        <taxon>Pseudomonadati</taxon>
        <taxon>Planctomycetota</taxon>
        <taxon>Planctomycetia</taxon>
        <taxon>Planctomycetales</taxon>
        <taxon>Planctomycetaceae</taxon>
        <taxon>Gimesia</taxon>
    </lineage>
</organism>
<feature type="chain" id="PRO_5022218256" evidence="2">
    <location>
        <begin position="23"/>
        <end position="42"/>
    </location>
</feature>
<dbReference type="Proteomes" id="UP000320421">
    <property type="component" value="Chromosome"/>
</dbReference>
<keyword evidence="2" id="KW-0732">Signal</keyword>
<feature type="compositionally biased region" description="Polar residues" evidence="1">
    <location>
        <begin position="33"/>
        <end position="42"/>
    </location>
</feature>
<reference evidence="3 4" key="1">
    <citation type="submission" date="2019-02" db="EMBL/GenBank/DDBJ databases">
        <title>Deep-cultivation of Planctomycetes and their phenomic and genomic characterization uncovers novel biology.</title>
        <authorList>
            <person name="Wiegand S."/>
            <person name="Jogler M."/>
            <person name="Boedeker C."/>
            <person name="Pinto D."/>
            <person name="Vollmers J."/>
            <person name="Rivas-Marin E."/>
            <person name="Kohn T."/>
            <person name="Peeters S.H."/>
            <person name="Heuer A."/>
            <person name="Rast P."/>
            <person name="Oberbeckmann S."/>
            <person name="Bunk B."/>
            <person name="Jeske O."/>
            <person name="Meyerdierks A."/>
            <person name="Storesund J.E."/>
            <person name="Kallscheuer N."/>
            <person name="Luecker S."/>
            <person name="Lage O.M."/>
            <person name="Pohl T."/>
            <person name="Merkel B.J."/>
            <person name="Hornburger P."/>
            <person name="Mueller R.-W."/>
            <person name="Bruemmer F."/>
            <person name="Labrenz M."/>
            <person name="Spormann A.M."/>
            <person name="Op den Camp H."/>
            <person name="Overmann J."/>
            <person name="Amann R."/>
            <person name="Jetten M.S.M."/>
            <person name="Mascher T."/>
            <person name="Medema M.H."/>
            <person name="Devos D.P."/>
            <person name="Kaster A.-K."/>
            <person name="Ovreas L."/>
            <person name="Rohde M."/>
            <person name="Galperin M.Y."/>
            <person name="Jogler C."/>
        </authorList>
    </citation>
    <scope>NUCLEOTIDE SEQUENCE [LARGE SCALE GENOMIC DNA]</scope>
    <source>
        <strain evidence="3 4">HG66A1</strain>
    </source>
</reference>
<evidence type="ECO:0000313" key="3">
    <source>
        <dbReference type="EMBL" id="QDT22950.1"/>
    </source>
</evidence>
<dbReference type="PROSITE" id="PS51257">
    <property type="entry name" value="PROKAR_LIPOPROTEIN"/>
    <property type="match status" value="1"/>
</dbReference>
<name>A0A517PUA6_9PLAN</name>
<dbReference type="AlphaFoldDB" id="A0A517PUA6"/>
<evidence type="ECO:0000313" key="4">
    <source>
        <dbReference type="Proteomes" id="UP000320421"/>
    </source>
</evidence>
<gene>
    <name evidence="3" type="ORF">HG66A1_47610</name>
</gene>
<feature type="signal peptide" evidence="2">
    <location>
        <begin position="1"/>
        <end position="22"/>
    </location>
</feature>
<protein>
    <submittedName>
        <fullName evidence="3">Uncharacterized protein</fullName>
    </submittedName>
</protein>
<accession>A0A517PUA6</accession>
<sequence precursor="true">MKKYYLLLCCVFCLTLSITGCSGEPEEGVPGDSTPTPEYTDP</sequence>
<evidence type="ECO:0000256" key="1">
    <source>
        <dbReference type="SAM" id="MobiDB-lite"/>
    </source>
</evidence>
<evidence type="ECO:0000256" key="2">
    <source>
        <dbReference type="SAM" id="SignalP"/>
    </source>
</evidence>
<dbReference type="RefSeq" id="WP_261344694.1">
    <property type="nucleotide sequence ID" value="NZ_CP036266.1"/>
</dbReference>
<proteinExistence type="predicted"/>
<dbReference type="EMBL" id="CP036266">
    <property type="protein sequence ID" value="QDT22950.1"/>
    <property type="molecule type" value="Genomic_DNA"/>
</dbReference>
<feature type="region of interest" description="Disordered" evidence="1">
    <location>
        <begin position="21"/>
        <end position="42"/>
    </location>
</feature>